<evidence type="ECO:0000259" key="1">
    <source>
        <dbReference type="Pfam" id="PF16087"/>
    </source>
</evidence>
<dbReference type="PANTHER" id="PTHR47326:SF1">
    <property type="entry name" value="HTH PSQ-TYPE DOMAIN-CONTAINING PROTEIN"/>
    <property type="match status" value="1"/>
</dbReference>
<accession>A0ABQ8T0X1</accession>
<sequence length="93" mass="10560">MVFPNAEKADILMLYGECRKNAVRACTIYAERYPNRRQPSRQLFVNLFIQLRETGSVTPRKRNRRKPVTGEEGQINVLAVVAVNSHSSSRAIA</sequence>
<reference evidence="2 3" key="1">
    <citation type="journal article" date="2022" name="Allergy">
        <title>Genome assembly and annotation of Periplaneta americana reveal a comprehensive cockroach allergen profile.</title>
        <authorList>
            <person name="Wang L."/>
            <person name="Xiong Q."/>
            <person name="Saelim N."/>
            <person name="Wang L."/>
            <person name="Nong W."/>
            <person name="Wan A.T."/>
            <person name="Shi M."/>
            <person name="Liu X."/>
            <person name="Cao Q."/>
            <person name="Hui J.H.L."/>
            <person name="Sookrung N."/>
            <person name="Leung T.F."/>
            <person name="Tungtrongchitr A."/>
            <person name="Tsui S.K.W."/>
        </authorList>
    </citation>
    <scope>NUCLEOTIDE SEQUENCE [LARGE SCALE GENOMIC DNA]</scope>
    <source>
        <strain evidence="2">PWHHKU_190912</strain>
    </source>
</reference>
<organism evidence="2 3">
    <name type="scientific">Periplaneta americana</name>
    <name type="common">American cockroach</name>
    <name type="synonym">Blatta americana</name>
    <dbReference type="NCBI Taxonomy" id="6978"/>
    <lineage>
        <taxon>Eukaryota</taxon>
        <taxon>Metazoa</taxon>
        <taxon>Ecdysozoa</taxon>
        <taxon>Arthropoda</taxon>
        <taxon>Hexapoda</taxon>
        <taxon>Insecta</taxon>
        <taxon>Pterygota</taxon>
        <taxon>Neoptera</taxon>
        <taxon>Polyneoptera</taxon>
        <taxon>Dictyoptera</taxon>
        <taxon>Blattodea</taxon>
        <taxon>Blattoidea</taxon>
        <taxon>Blattidae</taxon>
        <taxon>Blattinae</taxon>
        <taxon>Periplaneta</taxon>
    </lineage>
</organism>
<keyword evidence="3" id="KW-1185">Reference proteome</keyword>
<evidence type="ECO:0000313" key="2">
    <source>
        <dbReference type="EMBL" id="KAJ4440127.1"/>
    </source>
</evidence>
<dbReference type="EMBL" id="JAJSOF020000017">
    <property type="protein sequence ID" value="KAJ4440127.1"/>
    <property type="molecule type" value="Genomic_DNA"/>
</dbReference>
<dbReference type="Pfam" id="PF16087">
    <property type="entry name" value="DUF4817"/>
    <property type="match status" value="1"/>
</dbReference>
<feature type="domain" description="DUF4817" evidence="1">
    <location>
        <begin position="6"/>
        <end position="58"/>
    </location>
</feature>
<name>A0ABQ8T0X1_PERAM</name>
<comment type="caution">
    <text evidence="2">The sequence shown here is derived from an EMBL/GenBank/DDBJ whole genome shotgun (WGS) entry which is preliminary data.</text>
</comment>
<dbReference type="InterPro" id="IPR032135">
    <property type="entry name" value="DUF4817"/>
</dbReference>
<dbReference type="Proteomes" id="UP001148838">
    <property type="component" value="Unassembled WGS sequence"/>
</dbReference>
<gene>
    <name evidence="2" type="ORF">ANN_08265</name>
</gene>
<dbReference type="PANTHER" id="PTHR47326">
    <property type="entry name" value="TRANSPOSABLE ELEMENT TC3 TRANSPOSASE-LIKE PROTEIN"/>
    <property type="match status" value="1"/>
</dbReference>
<evidence type="ECO:0000313" key="3">
    <source>
        <dbReference type="Proteomes" id="UP001148838"/>
    </source>
</evidence>
<protein>
    <recommendedName>
        <fullName evidence="1">DUF4817 domain-containing protein</fullName>
    </recommendedName>
</protein>
<proteinExistence type="predicted"/>